<sequence length="116" mass="12845">MELSHRLAIRAELAAGRYSLRPFLKSDLIENIFHSHTFGSRQLFHVFVDAIFYGLLGAYLSPVLPFLKTDCRVSGQVALKLTSIGFERVLIDATVTGPLPSRKKGTSRMCCKMGSA</sequence>
<protein>
    <submittedName>
        <fullName evidence="1">Uncharacterized protein</fullName>
    </submittedName>
</protein>
<dbReference type="AlphaFoldDB" id="A0A9K3PW50"/>
<organism evidence="1 2">
    <name type="scientific">Nitzschia inconspicua</name>
    <dbReference type="NCBI Taxonomy" id="303405"/>
    <lineage>
        <taxon>Eukaryota</taxon>
        <taxon>Sar</taxon>
        <taxon>Stramenopiles</taxon>
        <taxon>Ochrophyta</taxon>
        <taxon>Bacillariophyta</taxon>
        <taxon>Bacillariophyceae</taxon>
        <taxon>Bacillariophycidae</taxon>
        <taxon>Bacillariales</taxon>
        <taxon>Bacillariaceae</taxon>
        <taxon>Nitzschia</taxon>
    </lineage>
</organism>
<accession>A0A9K3PW50</accession>
<comment type="caution">
    <text evidence="1">The sequence shown here is derived from an EMBL/GenBank/DDBJ whole genome shotgun (WGS) entry which is preliminary data.</text>
</comment>
<dbReference type="EMBL" id="JAGRRH010000012">
    <property type="protein sequence ID" value="KAG7361962.1"/>
    <property type="molecule type" value="Genomic_DNA"/>
</dbReference>
<reference evidence="1" key="1">
    <citation type="journal article" date="2021" name="Sci. Rep.">
        <title>Diploid genomic architecture of Nitzschia inconspicua, an elite biomass production diatom.</title>
        <authorList>
            <person name="Oliver A."/>
            <person name="Podell S."/>
            <person name="Pinowska A."/>
            <person name="Traller J.C."/>
            <person name="Smith S.R."/>
            <person name="McClure R."/>
            <person name="Beliaev A."/>
            <person name="Bohutskyi P."/>
            <person name="Hill E.A."/>
            <person name="Rabines A."/>
            <person name="Zheng H."/>
            <person name="Allen L.Z."/>
            <person name="Kuo A."/>
            <person name="Grigoriev I.V."/>
            <person name="Allen A.E."/>
            <person name="Hazlebeck D."/>
            <person name="Allen E.E."/>
        </authorList>
    </citation>
    <scope>NUCLEOTIDE SEQUENCE</scope>
    <source>
        <strain evidence="1">Hildebrandi</strain>
    </source>
</reference>
<name>A0A9K3PW50_9STRA</name>
<dbReference type="Proteomes" id="UP000693970">
    <property type="component" value="Unassembled WGS sequence"/>
</dbReference>
<gene>
    <name evidence="1" type="ORF">IV203_025628</name>
</gene>
<evidence type="ECO:0000313" key="2">
    <source>
        <dbReference type="Proteomes" id="UP000693970"/>
    </source>
</evidence>
<proteinExistence type="predicted"/>
<keyword evidence="2" id="KW-1185">Reference proteome</keyword>
<evidence type="ECO:0000313" key="1">
    <source>
        <dbReference type="EMBL" id="KAG7361962.1"/>
    </source>
</evidence>
<reference evidence="1" key="2">
    <citation type="submission" date="2021-04" db="EMBL/GenBank/DDBJ databases">
        <authorList>
            <person name="Podell S."/>
        </authorList>
    </citation>
    <scope>NUCLEOTIDE SEQUENCE</scope>
    <source>
        <strain evidence="1">Hildebrandi</strain>
    </source>
</reference>